<reference evidence="1 2" key="1">
    <citation type="submission" date="2023-01" db="EMBL/GenBank/DDBJ databases">
        <authorList>
            <person name="Whitehead M."/>
        </authorList>
    </citation>
    <scope>NUCLEOTIDE SEQUENCE [LARGE SCALE GENOMIC DNA]</scope>
</reference>
<evidence type="ECO:0000313" key="2">
    <source>
        <dbReference type="Proteomes" id="UP001160148"/>
    </source>
</evidence>
<dbReference type="EMBL" id="CARXXK010000004">
    <property type="protein sequence ID" value="CAI6366746.1"/>
    <property type="molecule type" value="Genomic_DNA"/>
</dbReference>
<gene>
    <name evidence="1" type="ORF">MEUPH1_LOCUS21292</name>
</gene>
<protein>
    <submittedName>
        <fullName evidence="1">Uncharacterized protein</fullName>
    </submittedName>
</protein>
<dbReference type="AlphaFoldDB" id="A0AAV0XGU6"/>
<keyword evidence="2" id="KW-1185">Reference proteome</keyword>
<evidence type="ECO:0000313" key="1">
    <source>
        <dbReference type="EMBL" id="CAI6366746.1"/>
    </source>
</evidence>
<dbReference type="Proteomes" id="UP001160148">
    <property type="component" value="Unassembled WGS sequence"/>
</dbReference>
<organism evidence="1 2">
    <name type="scientific">Macrosiphum euphorbiae</name>
    <name type="common">potato aphid</name>
    <dbReference type="NCBI Taxonomy" id="13131"/>
    <lineage>
        <taxon>Eukaryota</taxon>
        <taxon>Metazoa</taxon>
        <taxon>Ecdysozoa</taxon>
        <taxon>Arthropoda</taxon>
        <taxon>Hexapoda</taxon>
        <taxon>Insecta</taxon>
        <taxon>Pterygota</taxon>
        <taxon>Neoptera</taxon>
        <taxon>Paraneoptera</taxon>
        <taxon>Hemiptera</taxon>
        <taxon>Sternorrhyncha</taxon>
        <taxon>Aphidomorpha</taxon>
        <taxon>Aphidoidea</taxon>
        <taxon>Aphididae</taxon>
        <taxon>Macrosiphini</taxon>
        <taxon>Macrosiphum</taxon>
    </lineage>
</organism>
<sequence length="190" mass="21331">MSGCHNGVQMKFLVDSIGRKNVVLFDFFGTVQLIYSFLEGSCTRHAVLEKFATKINIKLCSLKSLSTTRWACRHEAVSAVKSNYSALILALEEIYKETTVSEARAKTRVTLMQMKSFDFIFSLNMMHSILMIIVKETLGIISAVGNTLQLIPTENDIQLLQEKLKVNSDCFKTEIKLLKELPGTPEKTSS</sequence>
<proteinExistence type="predicted"/>
<name>A0AAV0XGU6_9HEMI</name>
<comment type="caution">
    <text evidence="1">The sequence shown here is derived from an EMBL/GenBank/DDBJ whole genome shotgun (WGS) entry which is preliminary data.</text>
</comment>
<accession>A0AAV0XGU6</accession>